<feature type="region of interest" description="Disordered" evidence="5">
    <location>
        <begin position="912"/>
        <end position="939"/>
    </location>
</feature>
<dbReference type="Proteomes" id="UP001430172">
    <property type="component" value="Unassembled WGS sequence"/>
</dbReference>
<evidence type="ECO:0000256" key="2">
    <source>
        <dbReference type="ARBA" id="ARBA00022692"/>
    </source>
</evidence>
<feature type="compositionally biased region" description="Gly residues" evidence="5">
    <location>
        <begin position="914"/>
        <end position="930"/>
    </location>
</feature>
<dbReference type="InterPro" id="IPR005372">
    <property type="entry name" value="UPF0182"/>
</dbReference>
<keyword evidence="4 6" id="KW-0472">Membrane</keyword>
<feature type="compositionally biased region" description="Low complexity" evidence="5">
    <location>
        <begin position="1001"/>
        <end position="1018"/>
    </location>
</feature>
<feature type="transmembrane region" description="Helical" evidence="6">
    <location>
        <begin position="136"/>
        <end position="157"/>
    </location>
</feature>
<keyword evidence="8" id="KW-1185">Reference proteome</keyword>
<comment type="caution">
    <text evidence="7">The sequence shown here is derived from an EMBL/GenBank/DDBJ whole genome shotgun (WGS) entry which is preliminary data.</text>
</comment>
<dbReference type="EMBL" id="JAFDVD010000009">
    <property type="protein sequence ID" value="MBM6400713.1"/>
    <property type="molecule type" value="Genomic_DNA"/>
</dbReference>
<feature type="transmembrane region" description="Helical" evidence="6">
    <location>
        <begin position="192"/>
        <end position="218"/>
    </location>
</feature>
<evidence type="ECO:0000256" key="5">
    <source>
        <dbReference type="SAM" id="MobiDB-lite"/>
    </source>
</evidence>
<feature type="region of interest" description="Disordered" evidence="5">
    <location>
        <begin position="1"/>
        <end position="34"/>
    </location>
</feature>
<feature type="transmembrane region" description="Helical" evidence="6">
    <location>
        <begin position="306"/>
        <end position="326"/>
    </location>
</feature>
<protein>
    <submittedName>
        <fullName evidence="7">UPF0182 family protein</fullName>
    </submittedName>
</protein>
<dbReference type="PANTHER" id="PTHR39344:SF1">
    <property type="entry name" value="UPF0182 PROTEIN SLL1060"/>
    <property type="match status" value="1"/>
</dbReference>
<organism evidence="7 8">
    <name type="scientific">Phycicoccus sonneratiae</name>
    <dbReference type="NCBI Taxonomy" id="2807628"/>
    <lineage>
        <taxon>Bacteria</taxon>
        <taxon>Bacillati</taxon>
        <taxon>Actinomycetota</taxon>
        <taxon>Actinomycetes</taxon>
        <taxon>Micrococcales</taxon>
        <taxon>Intrasporangiaceae</taxon>
        <taxon>Phycicoccus</taxon>
    </lineage>
</organism>
<reference evidence="7" key="1">
    <citation type="submission" date="2021-02" db="EMBL/GenBank/DDBJ databases">
        <title>Phycicoccus sp. MQZ13P-5T, whole genome shotgun sequence.</title>
        <authorList>
            <person name="Tuo L."/>
        </authorList>
    </citation>
    <scope>NUCLEOTIDE SEQUENCE</scope>
    <source>
        <strain evidence="7">MQZ13P-5</strain>
    </source>
</reference>
<feature type="region of interest" description="Disordered" evidence="5">
    <location>
        <begin position="991"/>
        <end position="1018"/>
    </location>
</feature>
<feature type="transmembrane region" description="Helical" evidence="6">
    <location>
        <begin position="230"/>
        <end position="251"/>
    </location>
</feature>
<evidence type="ECO:0000256" key="3">
    <source>
        <dbReference type="ARBA" id="ARBA00022989"/>
    </source>
</evidence>
<name>A0ABS2CLE8_9MICO</name>
<gene>
    <name evidence="7" type="ORF">JQN70_09985</name>
</gene>
<feature type="transmembrane region" description="Helical" evidence="6">
    <location>
        <begin position="280"/>
        <end position="299"/>
    </location>
</feature>
<evidence type="ECO:0000313" key="8">
    <source>
        <dbReference type="Proteomes" id="UP001430172"/>
    </source>
</evidence>
<feature type="transmembrane region" description="Helical" evidence="6">
    <location>
        <begin position="87"/>
        <end position="107"/>
    </location>
</feature>
<keyword evidence="3 6" id="KW-1133">Transmembrane helix</keyword>
<dbReference type="RefSeq" id="WP_204131179.1">
    <property type="nucleotide sequence ID" value="NZ_JAFDVD010000009.1"/>
</dbReference>
<feature type="region of interest" description="Disordered" evidence="5">
    <location>
        <begin position="506"/>
        <end position="530"/>
    </location>
</feature>
<keyword evidence="2 6" id="KW-0812">Transmembrane</keyword>
<evidence type="ECO:0000313" key="7">
    <source>
        <dbReference type="EMBL" id="MBM6400713.1"/>
    </source>
</evidence>
<sequence length="1018" mass="108785">MSRSDWFDGTDGPDEGAGRPGGEDPRAGRPAGLARRRRGPLLPTALVLIGLAVVGGIAADVLTDVWWYQSVGFSGVFVKELLSKTGIFVVAALVTGGAVAVSLVVAYRTRPIYVPVTPAQQVLEQYRQAIEPLRRVAVVGIPVVLGLLAGSGSMGAWKTFLLWANAVPFGTKDPQFGLDVGFFVFTLPWLRFVVSFVTVVLVLAFLAGAFTHYVYGGLQLPGRGPSTRAAYVHLGTLGALIALTRAASYWLDRYSLSTEKGSLLTGITYTDANAVLPTKAILAVAAVMCAAFFIASIWSRSWRLPIIGVGLLVVTAVVAGAAYPALIQSLKVGPSQRSLENQYIQRNITATSQAFGLDRVERITNTAPTQEPAKTELRSDAESIPGVRVIDPNVVAPTFRQLEGERDFYAFPDTLDVDRYTIDGKVNDAVVAVREMNLDGLPDGQRNWLNDHTVYTHGYGFYAAYGNQRTAEGDPVFFEGGSRNNLGEYEPRIYFGELSPSYSVVGGPSGGETREYDRPGSSEGSSVKNTYTGGGGVEVGSFVRRLAYAVKYREANFLLSDALNSDSRILDHRTPKERVERVAPWLQLDGNVYPAVVGGRVKWIVDGFTTSNSFPNSRLLELSEATSDSVANRSNVVQVRTGEVNYIRNAVKATVDAYDGSVQLYGWDMNDPMLKAWSNAFPGSVKPLSSVSGDLMAHIRYPQDLVKVQRDLLNEYHITRADDFFTGNDKWRVPRDPSLASQDIPVVFQSIALPGEDRASFSITSPFVPASNTEGGREILRGLLAVDADAGSTAGKPAENFGQLRLVEYSSNQAPAGPGQVRNQIQNSNVRSQNPAEQLGLAQYITQNSGSGKKLTFGNLLTFPLRGRTFYVQPIYVQASEGSGSFPQNKITVAAYGTNVAWGDTLDQAITGLFGEGQGDTGGGGDGGGDTPDQPETSLQQQLTAAIASIQAAYADGQEALSKSDFAAYGEAQKRLSDAIALAERLSAELGAAAPSPTPSPSASASPAPSASTTASAG</sequence>
<evidence type="ECO:0000256" key="1">
    <source>
        <dbReference type="ARBA" id="ARBA00022475"/>
    </source>
</evidence>
<keyword evidence="1" id="KW-1003">Cell membrane</keyword>
<proteinExistence type="predicted"/>
<evidence type="ECO:0000256" key="4">
    <source>
        <dbReference type="ARBA" id="ARBA00023136"/>
    </source>
</evidence>
<dbReference type="PANTHER" id="PTHR39344">
    <property type="entry name" value="UPF0182 PROTEIN SLL1060"/>
    <property type="match status" value="1"/>
</dbReference>
<feature type="transmembrane region" description="Helical" evidence="6">
    <location>
        <begin position="45"/>
        <end position="67"/>
    </location>
</feature>
<evidence type="ECO:0000256" key="6">
    <source>
        <dbReference type="SAM" id="Phobius"/>
    </source>
</evidence>
<dbReference type="Pfam" id="PF03699">
    <property type="entry name" value="UPF0182"/>
    <property type="match status" value="1"/>
</dbReference>
<accession>A0ABS2CLE8</accession>